<protein>
    <submittedName>
        <fullName evidence="6">PssD/Cps14F family polysaccharide biosynthesis glycosyltransferase</fullName>
    </submittedName>
</protein>
<keyword evidence="3" id="KW-0256">Endoplasmic reticulum</keyword>
<dbReference type="Proteomes" id="UP001378242">
    <property type="component" value="Unassembled WGS sequence"/>
</dbReference>
<dbReference type="SUPFAM" id="SSF53756">
    <property type="entry name" value="UDP-Glycosyltransferase/glycogen phosphorylase"/>
    <property type="match status" value="1"/>
</dbReference>
<sequence>MPSRTVIVIYGEGGHKAQMDRVCQGLALKEKNVIEVSDSEKFLNINSYGYIFSSHRDKYKNSSIKTISSLCYNFFRAGCLILKYRPCAIISTGPSICIPFYVWGKLLKTKSIYIETWSRFYTRSITAKLAYYIVDHFYYQNEKQASLYPKGNYSGRL</sequence>
<accession>A0ABU9GCA2</accession>
<evidence type="ECO:0000313" key="6">
    <source>
        <dbReference type="EMBL" id="MEL0615875.1"/>
    </source>
</evidence>
<gene>
    <name evidence="6" type="primary">pssD</name>
    <name evidence="6" type="ORF">V6243_03460</name>
</gene>
<dbReference type="Gene3D" id="3.40.50.2000">
    <property type="entry name" value="Glycogen Phosphorylase B"/>
    <property type="match status" value="1"/>
</dbReference>
<keyword evidence="7" id="KW-1185">Reference proteome</keyword>
<name>A0ABU9GCA2_COBMA</name>
<keyword evidence="5" id="KW-0472">Membrane</keyword>
<evidence type="ECO:0000256" key="3">
    <source>
        <dbReference type="ARBA" id="ARBA00022824"/>
    </source>
</evidence>
<reference evidence="6 7" key="1">
    <citation type="submission" date="2024-02" db="EMBL/GenBank/DDBJ databases">
        <title>Bacteria isolated from the canopy kelp, Nereocystis luetkeana.</title>
        <authorList>
            <person name="Pfister C.A."/>
            <person name="Younker I.T."/>
            <person name="Light S.H."/>
        </authorList>
    </citation>
    <scope>NUCLEOTIDE SEQUENCE [LARGE SCALE GENOMIC DNA]</scope>
    <source>
        <strain evidence="6 7">TI.5.07</strain>
    </source>
</reference>
<keyword evidence="4" id="KW-1133">Transmembrane helix</keyword>
<dbReference type="EMBL" id="JBAKAP010000003">
    <property type="protein sequence ID" value="MEL0615875.1"/>
    <property type="molecule type" value="Genomic_DNA"/>
</dbReference>
<evidence type="ECO:0000256" key="1">
    <source>
        <dbReference type="ARBA" id="ARBA00004389"/>
    </source>
</evidence>
<proteinExistence type="predicted"/>
<comment type="subcellular location">
    <subcellularLocation>
        <location evidence="1">Endoplasmic reticulum membrane</location>
        <topology evidence="1">Single-pass membrane protein</topology>
    </subcellularLocation>
</comment>
<dbReference type="RefSeq" id="WP_341541860.1">
    <property type="nucleotide sequence ID" value="NZ_JBAKAP010000003.1"/>
</dbReference>
<evidence type="ECO:0000313" key="7">
    <source>
        <dbReference type="Proteomes" id="UP001378242"/>
    </source>
</evidence>
<organism evidence="6 7">
    <name type="scientific">Cobetia marina</name>
    <name type="common">Deleya marina</name>
    <dbReference type="NCBI Taxonomy" id="28258"/>
    <lineage>
        <taxon>Bacteria</taxon>
        <taxon>Pseudomonadati</taxon>
        <taxon>Pseudomonadota</taxon>
        <taxon>Gammaproteobacteria</taxon>
        <taxon>Oceanospirillales</taxon>
        <taxon>Halomonadaceae</taxon>
        <taxon>Cobetia</taxon>
    </lineage>
</organism>
<keyword evidence="2" id="KW-0812">Transmembrane</keyword>
<dbReference type="PANTHER" id="PTHR12154">
    <property type="entry name" value="GLYCOSYL TRANSFERASE-RELATED"/>
    <property type="match status" value="1"/>
</dbReference>
<comment type="caution">
    <text evidence="6">The sequence shown here is derived from an EMBL/GenBank/DDBJ whole genome shotgun (WGS) entry which is preliminary data.</text>
</comment>
<dbReference type="NCBIfam" id="NF041549">
    <property type="entry name" value="PssD"/>
    <property type="match status" value="1"/>
</dbReference>
<dbReference type="PANTHER" id="PTHR12154:SF4">
    <property type="entry name" value="UDP-N-ACETYLGLUCOSAMINE TRANSFERASE SUBUNIT ALG14 HOMOLOG"/>
    <property type="match status" value="1"/>
</dbReference>
<evidence type="ECO:0000256" key="5">
    <source>
        <dbReference type="ARBA" id="ARBA00023136"/>
    </source>
</evidence>
<dbReference type="InterPro" id="IPR013969">
    <property type="entry name" value="Oligosacch_biosynth_Alg14"/>
</dbReference>
<evidence type="ECO:0000256" key="4">
    <source>
        <dbReference type="ARBA" id="ARBA00022989"/>
    </source>
</evidence>
<dbReference type="Pfam" id="PF08660">
    <property type="entry name" value="Alg14"/>
    <property type="match status" value="1"/>
</dbReference>
<evidence type="ECO:0000256" key="2">
    <source>
        <dbReference type="ARBA" id="ARBA00022692"/>
    </source>
</evidence>